<accession>A0ABD1CIT4</accession>
<organism evidence="2 3">
    <name type="scientific">Culex pipiens pipiens</name>
    <name type="common">Northern house mosquito</name>
    <dbReference type="NCBI Taxonomy" id="38569"/>
    <lineage>
        <taxon>Eukaryota</taxon>
        <taxon>Metazoa</taxon>
        <taxon>Ecdysozoa</taxon>
        <taxon>Arthropoda</taxon>
        <taxon>Hexapoda</taxon>
        <taxon>Insecta</taxon>
        <taxon>Pterygota</taxon>
        <taxon>Neoptera</taxon>
        <taxon>Endopterygota</taxon>
        <taxon>Diptera</taxon>
        <taxon>Nematocera</taxon>
        <taxon>Culicoidea</taxon>
        <taxon>Culicidae</taxon>
        <taxon>Culicinae</taxon>
        <taxon>Culicini</taxon>
        <taxon>Culex</taxon>
        <taxon>Culex</taxon>
    </lineage>
</organism>
<evidence type="ECO:0000313" key="3">
    <source>
        <dbReference type="Proteomes" id="UP001562425"/>
    </source>
</evidence>
<dbReference type="Proteomes" id="UP001562425">
    <property type="component" value="Unassembled WGS sequence"/>
</dbReference>
<comment type="caution">
    <text evidence="2">The sequence shown here is derived from an EMBL/GenBank/DDBJ whole genome shotgun (WGS) entry which is preliminary data.</text>
</comment>
<name>A0ABD1CIT4_CULPP</name>
<protein>
    <submittedName>
        <fullName evidence="2">Uncharacterized protein</fullName>
    </submittedName>
</protein>
<evidence type="ECO:0000313" key="2">
    <source>
        <dbReference type="EMBL" id="KAL1376311.1"/>
    </source>
</evidence>
<gene>
    <name evidence="2" type="ORF">pipiens_016966</name>
</gene>
<keyword evidence="3" id="KW-1185">Reference proteome</keyword>
<dbReference type="AlphaFoldDB" id="A0ABD1CIT4"/>
<dbReference type="EMBL" id="JBEHCU010011773">
    <property type="protein sequence ID" value="KAL1376311.1"/>
    <property type="molecule type" value="Genomic_DNA"/>
</dbReference>
<evidence type="ECO:0000256" key="1">
    <source>
        <dbReference type="SAM" id="MobiDB-lite"/>
    </source>
</evidence>
<feature type="region of interest" description="Disordered" evidence="1">
    <location>
        <begin position="131"/>
        <end position="154"/>
    </location>
</feature>
<reference evidence="2 3" key="1">
    <citation type="submission" date="2024-05" db="EMBL/GenBank/DDBJ databases">
        <title>Culex pipiens pipiens assembly and annotation.</title>
        <authorList>
            <person name="Alout H."/>
            <person name="Durand T."/>
        </authorList>
    </citation>
    <scope>NUCLEOTIDE SEQUENCE [LARGE SCALE GENOMIC DNA]</scope>
    <source>
        <strain evidence="2">HA-2024</strain>
        <tissue evidence="2">Whole body</tissue>
    </source>
</reference>
<feature type="region of interest" description="Disordered" evidence="1">
    <location>
        <begin position="44"/>
        <end position="72"/>
    </location>
</feature>
<feature type="compositionally biased region" description="Basic residues" evidence="1">
    <location>
        <begin position="44"/>
        <end position="53"/>
    </location>
</feature>
<sequence>MPPFDTFSQSQREHRHCEKLKHIGKHFLHDRRAAPHVVPEVFARPRRSAKSCPRRSAAPHDSLLPLSPDSRPRISLTPEVPAGSVPTLIPIYLELWPTRYASPGEVPPGRRTSSTIAAPRRTYRAARLPSATFPRQSATDSLDPGSSGRKCSHAHSHLPGAVANPIRIARCGRGQPVNRSLRLVLYPGASRIARFNPSRKSPQGLWPAAELLLFCHFPQTVSRVLVPGSYVRGQPVNRSASLCTALSKTVSRATVQDRRAACCRPSGSLRTLCGQPVTRPKVAPESQPRRTL</sequence>
<proteinExistence type="predicted"/>